<dbReference type="Gene3D" id="3.30.2010.10">
    <property type="entry name" value="Metalloproteases ('zincins'), catalytic domain"/>
    <property type="match status" value="1"/>
</dbReference>
<reference evidence="2 3" key="1">
    <citation type="journal article" date="2015" name="Genome Announc.">
        <title>Expanding the biotechnology potential of lactobacilli through comparative genomics of 213 strains and associated genera.</title>
        <authorList>
            <person name="Sun Z."/>
            <person name="Harris H.M."/>
            <person name="McCann A."/>
            <person name="Guo C."/>
            <person name="Argimon S."/>
            <person name="Zhang W."/>
            <person name="Yang X."/>
            <person name="Jeffery I.B."/>
            <person name="Cooney J.C."/>
            <person name="Kagawa T.F."/>
            <person name="Liu W."/>
            <person name="Song Y."/>
            <person name="Salvetti E."/>
            <person name="Wrobel A."/>
            <person name="Rasinkangas P."/>
            <person name="Parkhill J."/>
            <person name="Rea M.C."/>
            <person name="O'Sullivan O."/>
            <person name="Ritari J."/>
            <person name="Douillard F.P."/>
            <person name="Paul Ross R."/>
            <person name="Yang R."/>
            <person name="Briner A.E."/>
            <person name="Felis G.E."/>
            <person name="de Vos W.M."/>
            <person name="Barrangou R."/>
            <person name="Klaenhammer T.R."/>
            <person name="Caufield P.W."/>
            <person name="Cui Y."/>
            <person name="Zhang H."/>
            <person name="O'Toole P.W."/>
        </authorList>
    </citation>
    <scope>NUCLEOTIDE SEQUENCE [LARGE SCALE GENOMIC DNA]</scope>
    <source>
        <strain evidence="2 3">DSM 20178</strain>
    </source>
</reference>
<dbReference type="SMART" id="SM00731">
    <property type="entry name" value="SprT"/>
    <property type="match status" value="1"/>
</dbReference>
<dbReference type="InterPro" id="IPR035240">
    <property type="entry name" value="SprT_Zn_ribbon"/>
</dbReference>
<evidence type="ECO:0000313" key="2">
    <source>
        <dbReference type="EMBL" id="KRK12346.1"/>
    </source>
</evidence>
<dbReference type="Pfam" id="PF10263">
    <property type="entry name" value="SprT-like"/>
    <property type="match status" value="1"/>
</dbReference>
<dbReference type="EMBL" id="AZCT01000008">
    <property type="protein sequence ID" value="KRK12346.1"/>
    <property type="molecule type" value="Genomic_DNA"/>
</dbReference>
<dbReference type="AlphaFoldDB" id="A0A0R1EZI1"/>
<dbReference type="Pfam" id="PF17283">
    <property type="entry name" value="Zn_ribbon_SprT"/>
    <property type="match status" value="1"/>
</dbReference>
<name>A0A0R1EZI1_LACZE</name>
<comment type="caution">
    <text evidence="2">The sequence shown here is derived from an EMBL/GenBank/DDBJ whole genome shotgun (WGS) entry which is preliminary data.</text>
</comment>
<dbReference type="RefSeq" id="WP_010487630.1">
    <property type="nucleotide sequence ID" value="NZ_AZCT01000008.1"/>
</dbReference>
<feature type="domain" description="SprT-like" evidence="1">
    <location>
        <begin position="4"/>
        <end position="145"/>
    </location>
</feature>
<proteinExistence type="predicted"/>
<organism evidence="2 3">
    <name type="scientific">Lacticaseibacillus zeae DSM 20178 = KCTC 3804</name>
    <dbReference type="NCBI Taxonomy" id="1423816"/>
    <lineage>
        <taxon>Bacteria</taxon>
        <taxon>Bacillati</taxon>
        <taxon>Bacillota</taxon>
        <taxon>Bacilli</taxon>
        <taxon>Lactobacillales</taxon>
        <taxon>Lactobacillaceae</taxon>
        <taxon>Lacticaseibacillus</taxon>
    </lineage>
</organism>
<dbReference type="eggNOG" id="COG3091">
    <property type="taxonomic scope" value="Bacteria"/>
</dbReference>
<evidence type="ECO:0000313" key="3">
    <source>
        <dbReference type="Proteomes" id="UP000051984"/>
    </source>
</evidence>
<evidence type="ECO:0000259" key="1">
    <source>
        <dbReference type="SMART" id="SM00731"/>
    </source>
</evidence>
<dbReference type="PATRIC" id="fig|1423816.3.peg.3016"/>
<dbReference type="NCBIfam" id="NF003339">
    <property type="entry name" value="PRK04351.1"/>
    <property type="match status" value="1"/>
</dbReference>
<dbReference type="Proteomes" id="UP000051984">
    <property type="component" value="Unassembled WGS sequence"/>
</dbReference>
<protein>
    <recommendedName>
        <fullName evidence="1">SprT-like domain-containing protein</fullName>
    </recommendedName>
</protein>
<dbReference type="GO" id="GO:0006950">
    <property type="term" value="P:response to stress"/>
    <property type="evidence" value="ECO:0007669"/>
    <property type="project" value="UniProtKB-ARBA"/>
</dbReference>
<sequence length="150" mass="17389">MTNQELQARVEAISMAAFHQPFRHRAIFNARLKTTGGRFHPADMNLDFNPKLFAAYPSAITDGIIKHELVHYHLYAQHRGYQHRDHDFRQLLAAVGGARFAPPLPTTGRQHIYVCTQCGRQFVRRRRIDVRRYACGHCRGKLRLQKTVIN</sequence>
<accession>A0A0R1EZI1</accession>
<gene>
    <name evidence="2" type="ORF">FD51_GL002901</name>
</gene>
<dbReference type="InterPro" id="IPR006640">
    <property type="entry name" value="SprT-like_domain"/>
</dbReference>